<evidence type="ECO:0000313" key="2">
    <source>
        <dbReference type="Proteomes" id="UP000750334"/>
    </source>
</evidence>
<accession>A0A9P6W386</accession>
<dbReference type="EMBL" id="PUHR01000131">
    <property type="protein sequence ID" value="KAG0663434.1"/>
    <property type="molecule type" value="Genomic_DNA"/>
</dbReference>
<dbReference type="InterPro" id="IPR040939">
    <property type="entry name" value="Vps38"/>
</dbReference>
<evidence type="ECO:0000313" key="1">
    <source>
        <dbReference type="EMBL" id="KAG0663434.1"/>
    </source>
</evidence>
<keyword evidence="2" id="KW-1185">Reference proteome</keyword>
<gene>
    <name evidence="1" type="ORF">C6P45_000851</name>
</gene>
<name>A0A9P6W386_MAUEX</name>
<dbReference type="OrthoDB" id="4069826at2759"/>
<dbReference type="GO" id="GO:0034272">
    <property type="term" value="C:phosphatidylinositol 3-kinase complex, class III, type II"/>
    <property type="evidence" value="ECO:0007669"/>
    <property type="project" value="InterPro"/>
</dbReference>
<sequence length="450" mass="52141">MPVKYLLQRRLRHLRSVTLANVALLLNKEGNDNKLHREVIRTTDCFYIIENLKGEILLVSEIQGNPLRSVQFNDVNFNGDSTTRFIIKIVVQIPHELIAEHNPTNDTWCVTQQYIIDLNQLIPIDTRNDTVTTLNTPIFILDDGNYTVKEATMEKGILSSTLHPSLLESKLRTNTKISFTFNTVLKVNKLLEYIGQTQEETKRLSSYLERPLSHAHISQKINLEREELIKEQLNKLLLKKRAKIESLKEEIELHSTLIRSNTVSSVDIVDKTNVNDQYGTTYSNLFQTRNSLMHWRNKKLTQLISIFTVQQFFNLAKALNCDKYVSITMVTDEDSHDNTTNQQRITLKAIEKDKMQSQINISLQVQEQINTFLGYFLLLIDILSKNVFNIELPHKLMFYGSTSVIDKAYPLYLPPAYSGYNQSNFYEAIDLFNINIQQINQYLTDHYSNT</sequence>
<organism evidence="1 2">
    <name type="scientific">Maudiozyma exigua</name>
    <name type="common">Yeast</name>
    <name type="synonym">Kazachstania exigua</name>
    <dbReference type="NCBI Taxonomy" id="34358"/>
    <lineage>
        <taxon>Eukaryota</taxon>
        <taxon>Fungi</taxon>
        <taxon>Dikarya</taxon>
        <taxon>Ascomycota</taxon>
        <taxon>Saccharomycotina</taxon>
        <taxon>Saccharomycetes</taxon>
        <taxon>Saccharomycetales</taxon>
        <taxon>Saccharomycetaceae</taxon>
        <taxon>Maudiozyma</taxon>
    </lineage>
</organism>
<dbReference type="Pfam" id="PF17649">
    <property type="entry name" value="VPS38"/>
    <property type="match status" value="1"/>
</dbReference>
<proteinExistence type="predicted"/>
<protein>
    <submittedName>
        <fullName evidence="1">Uncharacterized protein</fullName>
    </submittedName>
</protein>
<reference evidence="1 2" key="1">
    <citation type="submission" date="2020-11" db="EMBL/GenBank/DDBJ databases">
        <title>Kefir isolates.</title>
        <authorList>
            <person name="Marcisauskas S."/>
            <person name="Kim Y."/>
            <person name="Blasche S."/>
        </authorList>
    </citation>
    <scope>NUCLEOTIDE SEQUENCE [LARGE SCALE GENOMIC DNA]</scope>
    <source>
        <strain evidence="1 2">OG2</strain>
    </source>
</reference>
<dbReference type="Proteomes" id="UP000750334">
    <property type="component" value="Unassembled WGS sequence"/>
</dbReference>
<comment type="caution">
    <text evidence="1">The sequence shown here is derived from an EMBL/GenBank/DDBJ whole genome shotgun (WGS) entry which is preliminary data.</text>
</comment>
<dbReference type="AlphaFoldDB" id="A0A9P6W386"/>